<reference evidence="1 2" key="1">
    <citation type="submission" date="2015-07" db="EMBL/GenBank/DDBJ databases">
        <authorList>
            <person name="Voget S."/>
            <person name="Dogs M."/>
            <person name="Brinkhoff T.H."/>
            <person name="Daniel R."/>
        </authorList>
    </citation>
    <scope>NUCLEOTIDE SEQUENCE [LARGE SCALE GENOMIC DNA]</scope>
    <source>
        <strain evidence="1 2">B14</strain>
    </source>
</reference>
<dbReference type="Pfam" id="PF17645">
    <property type="entry name" value="Amdase"/>
    <property type="match status" value="1"/>
</dbReference>
<dbReference type="RefSeq" id="WP_187430845.1">
    <property type="nucleotide sequence ID" value="NZ_CP143423.1"/>
</dbReference>
<protein>
    <submittedName>
        <fullName evidence="1">Maleate isomerase</fullName>
        <ecNumber evidence="1">5.2.1.1</ecNumber>
    </submittedName>
</protein>
<dbReference type="PIRSF" id="PIRSF015736">
    <property type="entry name" value="MI"/>
    <property type="match status" value="1"/>
</dbReference>
<dbReference type="EC" id="5.2.1.1" evidence="1"/>
<reference evidence="2" key="2">
    <citation type="submission" date="2024-01" db="EMBL/GenBank/DDBJ databases">
        <title>Roseobacter fucihabitans sp. nov., isolated from the brown alga Fucus spiralis.</title>
        <authorList>
            <person name="Hahnke S."/>
            <person name="Berger M."/>
            <person name="Schlingloff A."/>
            <person name="Athale I."/>
            <person name="Neumann-Schaal M."/>
            <person name="Adenaya A."/>
            <person name="Poehlein A."/>
            <person name="Daniel R."/>
            <person name="Pertersen J."/>
            <person name="Brinkhoff T."/>
        </authorList>
    </citation>
    <scope>NUCLEOTIDE SEQUENCE [LARGE SCALE GENOMIC DNA]</scope>
    <source>
        <strain evidence="2">B14</strain>
    </source>
</reference>
<dbReference type="Proteomes" id="UP001318682">
    <property type="component" value="Chromosome"/>
</dbReference>
<sequence>MASQQFPYVLDTKKRPQLGLIVLQSDVTLEDDMRQLLPASVSLHVSRVPSAQTVTAETLAQMEDHLAAAAGLFPRGLCFDMLGYGCTSGTAQIGASRIAQCLRQGTQARQVSEPLSALVTVCGALDVTRIAFLSPYIESVSNTLRETLAAHGIQTPAFGSFCEEQEARVAQIDSASIYDATCRLAEETNVQAVFLSCTNLRTLEVIPQLSRSTGLPILSSNLVLAWHMLQATGAIDQDSQPGDLL</sequence>
<keyword evidence="2" id="KW-1185">Reference proteome</keyword>
<dbReference type="GO" id="GO:0050076">
    <property type="term" value="F:maleate isomerase activity"/>
    <property type="evidence" value="ECO:0007669"/>
    <property type="project" value="UniProtKB-EC"/>
</dbReference>
<dbReference type="EMBL" id="CP143423">
    <property type="protein sequence ID" value="WVX48533.1"/>
    <property type="molecule type" value="Genomic_DNA"/>
</dbReference>
<evidence type="ECO:0000313" key="2">
    <source>
        <dbReference type="Proteomes" id="UP001318682"/>
    </source>
</evidence>
<accession>A0ABZ2BT00</accession>
<gene>
    <name evidence="1" type="primary">maiA</name>
    <name evidence="1" type="ORF">ROLI_016140</name>
</gene>
<proteinExistence type="predicted"/>
<keyword evidence="1" id="KW-0413">Isomerase</keyword>
<dbReference type="InterPro" id="IPR053714">
    <property type="entry name" value="Iso_Racemase_Enz_sf"/>
</dbReference>
<dbReference type="Gene3D" id="3.40.50.12500">
    <property type="match status" value="1"/>
</dbReference>
<dbReference type="PANTHER" id="PTHR40267">
    <property type="entry name" value="BLR3294 PROTEIN"/>
    <property type="match status" value="1"/>
</dbReference>
<evidence type="ECO:0000313" key="1">
    <source>
        <dbReference type="EMBL" id="WVX48533.1"/>
    </source>
</evidence>
<name>A0ABZ2BT00_9RHOB</name>
<dbReference type="PANTHER" id="PTHR40267:SF1">
    <property type="entry name" value="BLR3294 PROTEIN"/>
    <property type="match status" value="1"/>
</dbReference>
<organism evidence="1 2">
    <name type="scientific">Roseobacter fucihabitans</name>
    <dbReference type="NCBI Taxonomy" id="1537242"/>
    <lineage>
        <taxon>Bacteria</taxon>
        <taxon>Pseudomonadati</taxon>
        <taxon>Pseudomonadota</taxon>
        <taxon>Alphaproteobacteria</taxon>
        <taxon>Rhodobacterales</taxon>
        <taxon>Roseobacteraceae</taxon>
        <taxon>Roseobacter</taxon>
    </lineage>
</organism>
<dbReference type="InterPro" id="IPR026286">
    <property type="entry name" value="MaiA/AMDase"/>
</dbReference>